<comment type="caution">
    <text evidence="3">The sequence shown here is derived from an EMBL/GenBank/DDBJ whole genome shotgun (WGS) entry which is preliminary data.</text>
</comment>
<dbReference type="InterPro" id="IPR012337">
    <property type="entry name" value="RNaseH-like_sf"/>
</dbReference>
<evidence type="ECO:0000259" key="1">
    <source>
        <dbReference type="PROSITE" id="PS50013"/>
    </source>
</evidence>
<dbReference type="InterPro" id="IPR036397">
    <property type="entry name" value="RNaseH_sf"/>
</dbReference>
<dbReference type="InterPro" id="IPR001579">
    <property type="entry name" value="Glyco_hydro_18_chit_AS"/>
</dbReference>
<dbReference type="EMBL" id="JBJJXI010000050">
    <property type="protein sequence ID" value="KAL3400713.1"/>
    <property type="molecule type" value="Genomic_DNA"/>
</dbReference>
<dbReference type="InterPro" id="IPR001584">
    <property type="entry name" value="Integrase_cat-core"/>
</dbReference>
<evidence type="ECO:0008006" key="5">
    <source>
        <dbReference type="Google" id="ProtNLM"/>
    </source>
</evidence>
<gene>
    <name evidence="3" type="ORF">TKK_005870</name>
</gene>
<dbReference type="InterPro" id="IPR016197">
    <property type="entry name" value="Chromo-like_dom_sf"/>
</dbReference>
<evidence type="ECO:0000259" key="2">
    <source>
        <dbReference type="PROSITE" id="PS50994"/>
    </source>
</evidence>
<keyword evidence="4" id="KW-1185">Reference proteome</keyword>
<dbReference type="PANTHER" id="PTHR46585">
    <property type="entry name" value="INTEGRASE CORE DOMAIN CONTAINING PROTEIN"/>
    <property type="match status" value="1"/>
</dbReference>
<evidence type="ECO:0000313" key="3">
    <source>
        <dbReference type="EMBL" id="KAL3400713.1"/>
    </source>
</evidence>
<dbReference type="SUPFAM" id="SSF53098">
    <property type="entry name" value="Ribonuclease H-like"/>
    <property type="match status" value="1"/>
</dbReference>
<dbReference type="PANTHER" id="PTHR46585:SF1">
    <property type="entry name" value="CHROMO DOMAIN-CONTAINING PROTEIN"/>
    <property type="match status" value="1"/>
</dbReference>
<reference evidence="3 4" key="1">
    <citation type="journal article" date="2024" name="bioRxiv">
        <title>A reference genome for Trichogramma kaykai: A tiny desert-dwelling parasitoid wasp with competing sex-ratio distorters.</title>
        <authorList>
            <person name="Culotta J."/>
            <person name="Lindsey A.R."/>
        </authorList>
    </citation>
    <scope>NUCLEOTIDE SEQUENCE [LARGE SCALE GENOMIC DNA]</scope>
    <source>
        <strain evidence="3 4">KSX58</strain>
    </source>
</reference>
<evidence type="ECO:0000313" key="4">
    <source>
        <dbReference type="Proteomes" id="UP001627154"/>
    </source>
</evidence>
<feature type="domain" description="Chromo" evidence="1">
    <location>
        <begin position="341"/>
        <end position="375"/>
    </location>
</feature>
<dbReference type="PROSITE" id="PS50013">
    <property type="entry name" value="CHROMO_2"/>
    <property type="match status" value="1"/>
</dbReference>
<proteinExistence type="predicted"/>
<dbReference type="InterPro" id="IPR000953">
    <property type="entry name" value="Chromo/chromo_shadow_dom"/>
</dbReference>
<accession>A0ABD2X735</accession>
<dbReference type="SUPFAM" id="SSF54160">
    <property type="entry name" value="Chromo domain-like"/>
    <property type="match status" value="1"/>
</dbReference>
<dbReference type="AlphaFoldDB" id="A0ABD2X735"/>
<dbReference type="Pfam" id="PF00665">
    <property type="entry name" value="rve"/>
    <property type="match status" value="1"/>
</dbReference>
<protein>
    <recommendedName>
        <fullName evidence="5">Integrase catalytic domain-containing protein</fullName>
    </recommendedName>
</protein>
<dbReference type="PROSITE" id="PS01095">
    <property type="entry name" value="GH18_1"/>
    <property type="match status" value="1"/>
</dbReference>
<dbReference type="PROSITE" id="PS50994">
    <property type="entry name" value="INTEGRASE"/>
    <property type="match status" value="1"/>
</dbReference>
<organism evidence="3 4">
    <name type="scientific">Trichogramma kaykai</name>
    <dbReference type="NCBI Taxonomy" id="54128"/>
    <lineage>
        <taxon>Eukaryota</taxon>
        <taxon>Metazoa</taxon>
        <taxon>Ecdysozoa</taxon>
        <taxon>Arthropoda</taxon>
        <taxon>Hexapoda</taxon>
        <taxon>Insecta</taxon>
        <taxon>Pterygota</taxon>
        <taxon>Neoptera</taxon>
        <taxon>Endopterygota</taxon>
        <taxon>Hymenoptera</taxon>
        <taxon>Apocrita</taxon>
        <taxon>Proctotrupomorpha</taxon>
        <taxon>Chalcidoidea</taxon>
        <taxon>Trichogrammatidae</taxon>
        <taxon>Trichogramma</taxon>
    </lineage>
</organism>
<feature type="domain" description="Integrase catalytic" evidence="2">
    <location>
        <begin position="85"/>
        <end position="253"/>
    </location>
</feature>
<dbReference type="Gene3D" id="3.30.420.10">
    <property type="entry name" value="Ribonuclease H-like superfamily/Ribonuclease H"/>
    <property type="match status" value="1"/>
</dbReference>
<dbReference type="GO" id="GO:0005694">
    <property type="term" value="C:chromosome"/>
    <property type="evidence" value="ECO:0007669"/>
    <property type="project" value="UniProtKB-ARBA"/>
</dbReference>
<sequence>MSIDVFGRVLGNKQERPARGISGIGYKFTMDGVDFDIEGKRLLERTIRFGKNLKRKSLSWNNESIGLKQMSGKKDLVEELHKPARRNYPRRRVDVRGLDETWQTDLVEMQPYARENKGYRYLLTCIDIFSKYAWTVGVKSKTGKDIASAMQIILAKGRVPKHLHTDRGKEFYNKDFDAIMKKYKIHLYSTYSNLKASICERFNRTLKNIMWKHFSIQGNYKWINILPKLTIEYNERKHRTIGMKPGQVTHENERDILNTKFAQKVGSVSQKFKIGDKVRVSKAKHLFEKSYTLNWSTEAFTVCRVAPTDPVTYPLQDYLDQPISGCFYQEELLLAKHADVYLVEKIVKRQANKVYVKWLGFDSTHISWIDKNDAV</sequence>
<dbReference type="Proteomes" id="UP001627154">
    <property type="component" value="Unassembled WGS sequence"/>
</dbReference>
<name>A0ABD2X735_9HYME</name>